<dbReference type="Gene3D" id="3.30.450.20">
    <property type="entry name" value="PAS domain"/>
    <property type="match status" value="5"/>
</dbReference>
<evidence type="ECO:0000259" key="25">
    <source>
        <dbReference type="PROSITE" id="PS50113"/>
    </source>
</evidence>
<evidence type="ECO:0000256" key="15">
    <source>
        <dbReference type="ARBA" id="ARBA00064003"/>
    </source>
</evidence>
<sequence>MRADSDAQPTPTARMRPSLVRGLMRQFALLIVACFAVFGAAFYGLILKPSTTELARSAVHQATTTIDAQIQRDFRQVERMLETAAAWGKAGVFDVDTLAEFNRVLRPMLKTDLRLSSALLAKEDGRELLLLETADGQWRNRVTGLPGAVERHRTMRWSETGELVSDAVLNSDYEPRGRPWFLGAMATPADGALAWTPPYQFFTTREPGMTVSTRWTAPDGQRRVLAFDVLLSDLSRLTTGMRVGRRGGVAILTDAGEVLGLPHSPRFEVDDAVRAAVLQRVSALDVAYLSDGVKAWEAAARPVGNVAFMLEGRRWRAEFLPLHLGSNALWVAAFAPDADFVPARARDAVIFVALMLGVIGLGLLMAVRVAERVRHPLQALVAQSERIGQLDLAPGPPIEGHWREMAALVDSQGAMRVLLEDATRRLATARDALEDKVAERTRELAGKQAELADQLLFVEVLLDTLPNPVFYKGPDARFLGCNRAFEDSFGVRREALRGKTIVELDIFSPVERKAIHAEDMRLIATSASRAREQVIVMADGLRHDTLYWVQGFRLADGQPGGLLGVVVDISDTKAAERRARDAEAQLSRILESSPIGVVLTSEGSVPVFANWRACALAGFSREAFMQTPVLERYVDPAQRRAALAALDAGEVVRDREVALRRADGSIYWVLLSMERGVFGGQPVVLSWTYDITERRAAARQLRKLSLAVEHSPVMVVIARRTGPLEYVNPHFTQVTGYTVDEVATGLPLVQCVEDQPCDVEAEAWQAVSVGEEWRGECRLRRRDGTSVWVSLAMSGLAERDGQISHGIWVLEDVSARRAADAALREAKLAAEAATQAKSRFLANMSHEIRTPMNAIIGLSHLCLGGDLQPAQRDYVSKIHQAGTALLGVINDVLDVSRIEAGGLSLEQSVFRLNEVLAQLMALFGEQARAKQLAVQLSVSPSVPNTLVGDGMRLGQVLVNLVGNAIKFTERGEVAVTVRADPPRNARVRLQFAVRDTGVGLTPSQIEGLFQPFAQADDSTTRKFGGTGLGLSICRQLVRLMGGDVVVHSEPGQGSTFLFDVELGVGAAGDVARTPRVSPAAAPDLTGLRVLVAEDNLVNLLIAETLLAEQGVLVDTAGTGREAVDRVMRADAPPIDVVLMDVQMPEMDGLEATRQIRADARFAALPIIAMTAHAMADERAQCLAAGMNDHLAKPVDPPLFLATLARWAGRAQIPDAAPAPTPERGFPDIAGLNVEAGLLRMMGKPALYARMLALFERQHGDCGTQLRARVAEGDLIGAARLMHTLRGAAGSLGADALADQAAAIEALAAQGRAPDAETLDALAQSIAALVTAIRATPLPGASPRADL</sequence>
<dbReference type="PROSITE" id="PS50894">
    <property type="entry name" value="HPT"/>
    <property type="match status" value="1"/>
</dbReference>
<evidence type="ECO:0000256" key="12">
    <source>
        <dbReference type="ARBA" id="ARBA00023012"/>
    </source>
</evidence>
<evidence type="ECO:0000313" key="28">
    <source>
        <dbReference type="Proteomes" id="UP000319502"/>
    </source>
</evidence>
<dbReference type="InterPro" id="IPR011006">
    <property type="entry name" value="CheY-like_superfamily"/>
</dbReference>
<comment type="function">
    <text evidence="14">Member of the two-component regulatory system BvgS/BvgA. Phosphorylates BvgA via a four-step phosphorelay in response to environmental signals.</text>
</comment>
<evidence type="ECO:0000256" key="2">
    <source>
        <dbReference type="ARBA" id="ARBA00004651"/>
    </source>
</evidence>
<dbReference type="InterPro" id="IPR000014">
    <property type="entry name" value="PAS"/>
</dbReference>
<dbReference type="Pfam" id="PF13426">
    <property type="entry name" value="PAS_9"/>
    <property type="match status" value="2"/>
</dbReference>
<dbReference type="CDD" id="cd16922">
    <property type="entry name" value="HATPase_EvgS-ArcB-TorS-like"/>
    <property type="match status" value="1"/>
</dbReference>
<evidence type="ECO:0000256" key="8">
    <source>
        <dbReference type="ARBA" id="ARBA00022741"/>
    </source>
</evidence>
<dbReference type="InterPro" id="IPR008207">
    <property type="entry name" value="Sig_transdc_His_kin_Hpt_dom"/>
</dbReference>
<dbReference type="InterPro" id="IPR004358">
    <property type="entry name" value="Sig_transdc_His_kin-like_C"/>
</dbReference>
<feature type="domain" description="Response regulatory" evidence="23">
    <location>
        <begin position="1088"/>
        <end position="1207"/>
    </location>
</feature>
<dbReference type="CDD" id="cd17546">
    <property type="entry name" value="REC_hyHK_CKI1_RcsC-like"/>
    <property type="match status" value="1"/>
</dbReference>
<dbReference type="Pfam" id="PF02518">
    <property type="entry name" value="HATPase_c"/>
    <property type="match status" value="1"/>
</dbReference>
<dbReference type="PANTHER" id="PTHR45339">
    <property type="entry name" value="HYBRID SIGNAL TRANSDUCTION HISTIDINE KINASE J"/>
    <property type="match status" value="1"/>
</dbReference>
<dbReference type="PRINTS" id="PR00344">
    <property type="entry name" value="BCTRLSENSOR"/>
</dbReference>
<dbReference type="PANTHER" id="PTHR45339:SF1">
    <property type="entry name" value="HYBRID SIGNAL TRANSDUCTION HISTIDINE KINASE J"/>
    <property type="match status" value="1"/>
</dbReference>
<dbReference type="OrthoDB" id="8552871at2"/>
<evidence type="ECO:0000313" key="27">
    <source>
        <dbReference type="EMBL" id="TVO58736.1"/>
    </source>
</evidence>
<dbReference type="SUPFAM" id="SSF55874">
    <property type="entry name" value="ATPase domain of HSP90 chaperone/DNA topoisomerase II/histidine kinase"/>
    <property type="match status" value="1"/>
</dbReference>
<comment type="catalytic activity">
    <reaction evidence="1">
        <text>ATP + protein L-histidine = ADP + protein N-phospho-L-histidine.</text>
        <dbReference type="EC" id="2.7.13.3"/>
    </reaction>
</comment>
<dbReference type="SMART" id="SM00086">
    <property type="entry name" value="PAC"/>
    <property type="match status" value="3"/>
</dbReference>
<dbReference type="InterPro" id="IPR036097">
    <property type="entry name" value="HisK_dim/P_sf"/>
</dbReference>
<organism evidence="27 28">
    <name type="scientific">Denitromonas halophila</name>
    <dbReference type="NCBI Taxonomy" id="1629404"/>
    <lineage>
        <taxon>Bacteria</taxon>
        <taxon>Pseudomonadati</taxon>
        <taxon>Pseudomonadota</taxon>
        <taxon>Betaproteobacteria</taxon>
        <taxon>Rhodocyclales</taxon>
        <taxon>Zoogloeaceae</taxon>
        <taxon>Denitromonas</taxon>
    </lineage>
</organism>
<keyword evidence="20" id="KW-0175">Coiled coil</keyword>
<keyword evidence="12" id="KW-0902">Two-component regulatory system</keyword>
<dbReference type="SMART" id="SM00388">
    <property type="entry name" value="HisKA"/>
    <property type="match status" value="1"/>
</dbReference>
<evidence type="ECO:0000256" key="4">
    <source>
        <dbReference type="ARBA" id="ARBA00022475"/>
    </source>
</evidence>
<evidence type="ECO:0000256" key="14">
    <source>
        <dbReference type="ARBA" id="ARBA00058004"/>
    </source>
</evidence>
<feature type="domain" description="PAC" evidence="25">
    <location>
        <begin position="653"/>
        <end position="703"/>
    </location>
</feature>
<dbReference type="GO" id="GO:0005886">
    <property type="term" value="C:plasma membrane"/>
    <property type="evidence" value="ECO:0007669"/>
    <property type="project" value="UniProtKB-SubCell"/>
</dbReference>
<keyword evidence="9" id="KW-0418">Kinase</keyword>
<protein>
    <recommendedName>
        <fullName evidence="16">Sensory/regulatory protein RpfC</fullName>
        <ecNumber evidence="3">2.7.13.3</ecNumber>
    </recommendedName>
    <alternativeName>
        <fullName evidence="17">Virulence sensor protein BvgS</fullName>
    </alternativeName>
</protein>
<gene>
    <name evidence="27" type="ORF">FHP91_03485</name>
</gene>
<feature type="domain" description="PAC" evidence="25">
    <location>
        <begin position="773"/>
        <end position="825"/>
    </location>
</feature>
<dbReference type="Pfam" id="PF08448">
    <property type="entry name" value="PAS_4"/>
    <property type="match status" value="1"/>
</dbReference>
<evidence type="ECO:0000256" key="11">
    <source>
        <dbReference type="ARBA" id="ARBA00022989"/>
    </source>
</evidence>
<dbReference type="GO" id="GO:0005524">
    <property type="term" value="F:ATP binding"/>
    <property type="evidence" value="ECO:0007669"/>
    <property type="project" value="UniProtKB-KW"/>
</dbReference>
<evidence type="ECO:0000256" key="17">
    <source>
        <dbReference type="ARBA" id="ARBA00070152"/>
    </source>
</evidence>
<dbReference type="CDD" id="cd00130">
    <property type="entry name" value="PAS"/>
    <property type="match status" value="3"/>
</dbReference>
<evidence type="ECO:0000256" key="9">
    <source>
        <dbReference type="ARBA" id="ARBA00022777"/>
    </source>
</evidence>
<dbReference type="EMBL" id="VMNK01000003">
    <property type="protein sequence ID" value="TVO58736.1"/>
    <property type="molecule type" value="Genomic_DNA"/>
</dbReference>
<evidence type="ECO:0000259" key="24">
    <source>
        <dbReference type="PROSITE" id="PS50112"/>
    </source>
</evidence>
<dbReference type="Gene3D" id="3.40.50.2300">
    <property type="match status" value="1"/>
</dbReference>
<evidence type="ECO:0000256" key="6">
    <source>
        <dbReference type="ARBA" id="ARBA00022679"/>
    </source>
</evidence>
<reference evidence="27 28" key="1">
    <citation type="submission" date="2019-07" db="EMBL/GenBank/DDBJ databases">
        <title>The pathways for chlorine oxyanion respiration interact through the shared metabolite chlorate.</title>
        <authorList>
            <person name="Barnum T.P."/>
            <person name="Cheng Y."/>
            <person name="Hill K.A."/>
            <person name="Lucas L.N."/>
            <person name="Carlson H.K."/>
            <person name="Coates J.D."/>
        </authorList>
    </citation>
    <scope>NUCLEOTIDE SEQUENCE [LARGE SCALE GENOMIC DNA]</scope>
    <source>
        <strain evidence="27 28">SFB-3</strain>
    </source>
</reference>
<evidence type="ECO:0000256" key="1">
    <source>
        <dbReference type="ARBA" id="ARBA00000085"/>
    </source>
</evidence>
<feature type="domain" description="Histidine kinase" evidence="22">
    <location>
        <begin position="843"/>
        <end position="1064"/>
    </location>
</feature>
<dbReference type="PROSITE" id="PS50109">
    <property type="entry name" value="HIS_KIN"/>
    <property type="match status" value="1"/>
</dbReference>
<evidence type="ECO:0000256" key="18">
    <source>
        <dbReference type="PROSITE-ProRule" id="PRU00110"/>
    </source>
</evidence>
<dbReference type="Pfam" id="PF01627">
    <property type="entry name" value="Hpt"/>
    <property type="match status" value="1"/>
</dbReference>
<evidence type="ECO:0000256" key="10">
    <source>
        <dbReference type="ARBA" id="ARBA00022840"/>
    </source>
</evidence>
<dbReference type="PROSITE" id="PS50110">
    <property type="entry name" value="RESPONSE_REGULATORY"/>
    <property type="match status" value="1"/>
</dbReference>
<keyword evidence="7 21" id="KW-0812">Transmembrane</keyword>
<keyword evidence="4" id="KW-1003">Cell membrane</keyword>
<dbReference type="InterPro" id="IPR003594">
    <property type="entry name" value="HATPase_dom"/>
</dbReference>
<keyword evidence="28" id="KW-1185">Reference proteome</keyword>
<evidence type="ECO:0000256" key="20">
    <source>
        <dbReference type="SAM" id="Coils"/>
    </source>
</evidence>
<dbReference type="FunFam" id="1.10.287.130:FF:000002">
    <property type="entry name" value="Two-component osmosensing histidine kinase"/>
    <property type="match status" value="1"/>
</dbReference>
<evidence type="ECO:0000259" key="22">
    <source>
        <dbReference type="PROSITE" id="PS50109"/>
    </source>
</evidence>
<dbReference type="CDD" id="cd00082">
    <property type="entry name" value="HisKA"/>
    <property type="match status" value="1"/>
</dbReference>
<dbReference type="InterPro" id="IPR003661">
    <property type="entry name" value="HisK_dim/P_dom"/>
</dbReference>
<evidence type="ECO:0000256" key="3">
    <source>
        <dbReference type="ARBA" id="ARBA00012438"/>
    </source>
</evidence>
<dbReference type="FunFam" id="3.30.565.10:FF:000010">
    <property type="entry name" value="Sensor histidine kinase RcsC"/>
    <property type="match status" value="1"/>
</dbReference>
<keyword evidence="11 21" id="KW-1133">Transmembrane helix</keyword>
<dbReference type="NCBIfam" id="TIGR00229">
    <property type="entry name" value="sensory_box"/>
    <property type="match status" value="3"/>
</dbReference>
<dbReference type="SMART" id="SM00387">
    <property type="entry name" value="HATPase_c"/>
    <property type="match status" value="1"/>
</dbReference>
<dbReference type="SMART" id="SM00448">
    <property type="entry name" value="REC"/>
    <property type="match status" value="1"/>
</dbReference>
<dbReference type="InterPro" id="IPR036890">
    <property type="entry name" value="HATPase_C_sf"/>
</dbReference>
<keyword evidence="10" id="KW-0067">ATP-binding</keyword>
<dbReference type="Proteomes" id="UP000319502">
    <property type="component" value="Unassembled WGS sequence"/>
</dbReference>
<dbReference type="Gene3D" id="1.10.287.130">
    <property type="match status" value="1"/>
</dbReference>
<keyword evidence="5 19" id="KW-0597">Phosphoprotein</keyword>
<feature type="domain" description="PAS" evidence="24">
    <location>
        <begin position="700"/>
        <end position="742"/>
    </location>
</feature>
<evidence type="ECO:0000259" key="26">
    <source>
        <dbReference type="PROSITE" id="PS50894"/>
    </source>
</evidence>
<evidence type="ECO:0000256" key="7">
    <source>
        <dbReference type="ARBA" id="ARBA00022692"/>
    </source>
</evidence>
<dbReference type="SUPFAM" id="SSF52172">
    <property type="entry name" value="CheY-like"/>
    <property type="match status" value="1"/>
</dbReference>
<feature type="modified residue" description="Phosphohistidine" evidence="18">
    <location>
        <position position="1282"/>
    </location>
</feature>
<dbReference type="InterPro" id="IPR035965">
    <property type="entry name" value="PAS-like_dom_sf"/>
</dbReference>
<dbReference type="Gene3D" id="3.30.565.10">
    <property type="entry name" value="Histidine kinase-like ATPase, C-terminal domain"/>
    <property type="match status" value="1"/>
</dbReference>
<dbReference type="InterPro" id="IPR001789">
    <property type="entry name" value="Sig_transdc_resp-reg_receiver"/>
</dbReference>
<dbReference type="PROSITE" id="PS50112">
    <property type="entry name" value="PAS"/>
    <property type="match status" value="2"/>
</dbReference>
<feature type="coiled-coil region" evidence="20">
    <location>
        <begin position="419"/>
        <end position="450"/>
    </location>
</feature>
<dbReference type="InterPro" id="IPR013656">
    <property type="entry name" value="PAS_4"/>
</dbReference>
<dbReference type="SUPFAM" id="SSF47226">
    <property type="entry name" value="Histidine-containing phosphotransfer domain, HPT domain"/>
    <property type="match status" value="1"/>
</dbReference>
<feature type="transmembrane region" description="Helical" evidence="21">
    <location>
        <begin position="27"/>
        <end position="47"/>
    </location>
</feature>
<dbReference type="RefSeq" id="WP_144308261.1">
    <property type="nucleotide sequence ID" value="NZ_VMNK01000003.1"/>
</dbReference>
<comment type="subunit">
    <text evidence="15">At low DSF concentrations, interacts with RpfF.</text>
</comment>
<dbReference type="SUPFAM" id="SSF47384">
    <property type="entry name" value="Homodimeric domain of signal transducing histidine kinase"/>
    <property type="match status" value="1"/>
</dbReference>
<dbReference type="InterPro" id="IPR005467">
    <property type="entry name" value="His_kinase_dom"/>
</dbReference>
<name>A0A557R0T9_9RHOO</name>
<evidence type="ECO:0000256" key="21">
    <source>
        <dbReference type="SAM" id="Phobius"/>
    </source>
</evidence>
<feature type="domain" description="HPt" evidence="26">
    <location>
        <begin position="1243"/>
        <end position="1335"/>
    </location>
</feature>
<dbReference type="GO" id="GO:0000155">
    <property type="term" value="F:phosphorelay sensor kinase activity"/>
    <property type="evidence" value="ECO:0007669"/>
    <property type="project" value="InterPro"/>
</dbReference>
<keyword evidence="6" id="KW-0808">Transferase</keyword>
<comment type="subcellular location">
    <subcellularLocation>
        <location evidence="2">Cell membrane</location>
        <topology evidence="2">Multi-pass membrane protein</topology>
    </subcellularLocation>
</comment>
<comment type="caution">
    <text evidence="27">The sequence shown here is derived from an EMBL/GenBank/DDBJ whole genome shotgun (WGS) entry which is preliminary data.</text>
</comment>
<evidence type="ECO:0000256" key="13">
    <source>
        <dbReference type="ARBA" id="ARBA00023136"/>
    </source>
</evidence>
<dbReference type="Pfam" id="PF00512">
    <property type="entry name" value="HisKA"/>
    <property type="match status" value="1"/>
</dbReference>
<dbReference type="InterPro" id="IPR000700">
    <property type="entry name" value="PAS-assoc_C"/>
</dbReference>
<dbReference type="EC" id="2.7.13.3" evidence="3"/>
<evidence type="ECO:0000259" key="23">
    <source>
        <dbReference type="PROSITE" id="PS50110"/>
    </source>
</evidence>
<evidence type="ECO:0000256" key="19">
    <source>
        <dbReference type="PROSITE-ProRule" id="PRU00169"/>
    </source>
</evidence>
<dbReference type="InterPro" id="IPR036641">
    <property type="entry name" value="HPT_dom_sf"/>
</dbReference>
<dbReference type="SUPFAM" id="SSF55785">
    <property type="entry name" value="PYP-like sensor domain (PAS domain)"/>
    <property type="match status" value="3"/>
</dbReference>
<keyword evidence="8" id="KW-0547">Nucleotide-binding</keyword>
<dbReference type="Gene3D" id="1.20.120.160">
    <property type="entry name" value="HPT domain"/>
    <property type="match status" value="1"/>
</dbReference>
<feature type="transmembrane region" description="Helical" evidence="21">
    <location>
        <begin position="348"/>
        <end position="367"/>
    </location>
</feature>
<dbReference type="SMART" id="SM00073">
    <property type="entry name" value="HPT"/>
    <property type="match status" value="1"/>
</dbReference>
<dbReference type="Pfam" id="PF00072">
    <property type="entry name" value="Response_reg"/>
    <property type="match status" value="1"/>
</dbReference>
<evidence type="ECO:0000256" key="5">
    <source>
        <dbReference type="ARBA" id="ARBA00022553"/>
    </source>
</evidence>
<dbReference type="InterPro" id="IPR001610">
    <property type="entry name" value="PAC"/>
</dbReference>
<feature type="domain" description="PAS" evidence="24">
    <location>
        <begin position="461"/>
        <end position="526"/>
    </location>
</feature>
<accession>A0A557R0T9</accession>
<feature type="modified residue" description="4-aspartylphosphate" evidence="19">
    <location>
        <position position="1140"/>
    </location>
</feature>
<dbReference type="PROSITE" id="PS50113">
    <property type="entry name" value="PAC"/>
    <property type="match status" value="2"/>
</dbReference>
<keyword evidence="13 21" id="KW-0472">Membrane</keyword>
<evidence type="ECO:0000256" key="16">
    <source>
        <dbReference type="ARBA" id="ARBA00068150"/>
    </source>
</evidence>
<dbReference type="SMART" id="SM00091">
    <property type="entry name" value="PAS"/>
    <property type="match status" value="3"/>
</dbReference>
<proteinExistence type="predicted"/>